<dbReference type="InterPro" id="IPR050130">
    <property type="entry name" value="ClpA_ClpB"/>
</dbReference>
<feature type="domain" description="Clp R" evidence="4">
    <location>
        <begin position="1"/>
        <end position="144"/>
    </location>
</feature>
<dbReference type="PROSITE" id="PS51903">
    <property type="entry name" value="CLP_R"/>
    <property type="match status" value="1"/>
</dbReference>
<protein>
    <submittedName>
        <fullName evidence="5">ATP-dependent Clp protease heat shock protein 100, putative</fullName>
    </submittedName>
</protein>
<keyword evidence="3" id="KW-0677">Repeat</keyword>
<dbReference type="PANTHER" id="PTHR11638">
    <property type="entry name" value="ATP-DEPENDENT CLP PROTEASE"/>
    <property type="match status" value="1"/>
</dbReference>
<keyword evidence="1" id="KW-0547">Nucleotide-binding</keyword>
<dbReference type="OMA" id="ISIRCQA"/>
<dbReference type="GO" id="GO:0008233">
    <property type="term" value="F:peptidase activity"/>
    <property type="evidence" value="ECO:0007669"/>
    <property type="project" value="UniProtKB-KW"/>
</dbReference>
<dbReference type="PANTHER" id="PTHR11638:SF18">
    <property type="entry name" value="HEAT SHOCK PROTEIN 104"/>
    <property type="match status" value="1"/>
</dbReference>
<keyword evidence="5" id="KW-0378">Hydrolase</keyword>
<dbReference type="InterPro" id="IPR004176">
    <property type="entry name" value="Clp_R_N"/>
</dbReference>
<keyword evidence="2" id="KW-0067">ATP-binding</keyword>
<evidence type="ECO:0000259" key="4">
    <source>
        <dbReference type="PROSITE" id="PS51903"/>
    </source>
</evidence>
<keyword evidence="5" id="KW-0346">Stress response</keyword>
<dbReference type="Pfam" id="PF02861">
    <property type="entry name" value="Clp_N"/>
    <property type="match status" value="1"/>
</dbReference>
<dbReference type="EMBL" id="CYKH01001090">
    <property type="protein sequence ID" value="CUG83160.1"/>
    <property type="molecule type" value="Genomic_DNA"/>
</dbReference>
<dbReference type="GO" id="GO:0005524">
    <property type="term" value="F:ATP binding"/>
    <property type="evidence" value="ECO:0007669"/>
    <property type="project" value="UniProtKB-KW"/>
</dbReference>
<keyword evidence="6" id="KW-1185">Reference proteome</keyword>
<reference evidence="6" key="1">
    <citation type="submission" date="2015-09" db="EMBL/GenBank/DDBJ databases">
        <authorList>
            <consortium name="Pathogen Informatics"/>
        </authorList>
    </citation>
    <scope>NUCLEOTIDE SEQUENCE [LARGE SCALE GENOMIC DNA]</scope>
    <source>
        <strain evidence="6">Lake Konstanz</strain>
    </source>
</reference>
<dbReference type="Gene3D" id="1.10.1780.10">
    <property type="entry name" value="Clp, N-terminal domain"/>
    <property type="match status" value="1"/>
</dbReference>
<organism evidence="5 6">
    <name type="scientific">Bodo saltans</name>
    <name type="common">Flagellated protozoan</name>
    <dbReference type="NCBI Taxonomy" id="75058"/>
    <lineage>
        <taxon>Eukaryota</taxon>
        <taxon>Discoba</taxon>
        <taxon>Euglenozoa</taxon>
        <taxon>Kinetoplastea</taxon>
        <taxon>Metakinetoplastina</taxon>
        <taxon>Eubodonida</taxon>
        <taxon>Bodonidae</taxon>
        <taxon>Bodo</taxon>
    </lineage>
</organism>
<evidence type="ECO:0000256" key="1">
    <source>
        <dbReference type="ARBA" id="ARBA00022741"/>
    </source>
</evidence>
<dbReference type="GO" id="GO:0034605">
    <property type="term" value="P:cellular response to heat"/>
    <property type="evidence" value="ECO:0007669"/>
    <property type="project" value="TreeGrafter"/>
</dbReference>
<dbReference type="Proteomes" id="UP000051952">
    <property type="component" value="Unassembled WGS sequence"/>
</dbReference>
<dbReference type="Gene3D" id="3.40.50.300">
    <property type="entry name" value="P-loop containing nucleotide triphosphate hydrolases"/>
    <property type="match status" value="1"/>
</dbReference>
<dbReference type="GO" id="GO:0006508">
    <property type="term" value="P:proteolysis"/>
    <property type="evidence" value="ECO:0007669"/>
    <property type="project" value="UniProtKB-KW"/>
</dbReference>
<dbReference type="SUPFAM" id="SSF81923">
    <property type="entry name" value="Double Clp-N motif"/>
    <property type="match status" value="1"/>
</dbReference>
<evidence type="ECO:0000313" key="6">
    <source>
        <dbReference type="Proteomes" id="UP000051952"/>
    </source>
</evidence>
<evidence type="ECO:0000313" key="5">
    <source>
        <dbReference type="EMBL" id="CUG83160.1"/>
    </source>
</evidence>
<evidence type="ECO:0000256" key="2">
    <source>
        <dbReference type="ARBA" id="ARBA00022840"/>
    </source>
</evidence>
<evidence type="ECO:0000256" key="3">
    <source>
        <dbReference type="PROSITE-ProRule" id="PRU01251"/>
    </source>
</evidence>
<dbReference type="OrthoDB" id="47330at2759"/>
<dbReference type="GO" id="GO:0016887">
    <property type="term" value="F:ATP hydrolysis activity"/>
    <property type="evidence" value="ECO:0007669"/>
    <property type="project" value="TreeGrafter"/>
</dbReference>
<gene>
    <name evidence="5" type="ORF">BSAL_87490</name>
</gene>
<dbReference type="InterPro" id="IPR027417">
    <property type="entry name" value="P-loop_NTPase"/>
</dbReference>
<dbReference type="VEuPathDB" id="TriTrypDB:BSAL_87490"/>
<keyword evidence="5" id="KW-0645">Protease</keyword>
<dbReference type="GO" id="GO:0005737">
    <property type="term" value="C:cytoplasm"/>
    <property type="evidence" value="ECO:0007669"/>
    <property type="project" value="TreeGrafter"/>
</dbReference>
<accession>A0A0S4J215</accession>
<name>A0A0S4J215_BODSA</name>
<dbReference type="AlphaFoldDB" id="A0A0S4J215"/>
<dbReference type="InterPro" id="IPR036628">
    <property type="entry name" value="Clp_N_dom_sf"/>
</dbReference>
<sequence>MPSAEWTQAAQKLLSDAMALAKTNSCGFLHPFHIAAATFADQSGLPARVLQKIGCTQDVAETFMQKLRALPTQTPAPEKPTPNSEAMRILNTVEQRRVSMNDELVAVDHFLLSLHESRDVATILDAAGAKQKTIESTLIELRKGKRVTSQFQDQNYDALSKYATDLCKLAEEGKLDPVIGRDEEIRRTIRVLSRQF</sequence>
<proteinExistence type="predicted"/>